<name>A0ABR0LVB4_9PEZI</name>
<organism evidence="2 3">
    <name type="scientific">Cryomyces antarcticus</name>
    <dbReference type="NCBI Taxonomy" id="329879"/>
    <lineage>
        <taxon>Eukaryota</taxon>
        <taxon>Fungi</taxon>
        <taxon>Dikarya</taxon>
        <taxon>Ascomycota</taxon>
        <taxon>Pezizomycotina</taxon>
        <taxon>Dothideomycetes</taxon>
        <taxon>Dothideomycetes incertae sedis</taxon>
        <taxon>Cryomyces</taxon>
    </lineage>
</organism>
<dbReference type="EMBL" id="JAVRRA010009858">
    <property type="protein sequence ID" value="KAK5244431.1"/>
    <property type="molecule type" value="Genomic_DNA"/>
</dbReference>
<proteinExistence type="predicted"/>
<sequence>QEGTALVSGYSQAMMKMFLDEGVFGDIEEEETVEDAAADDDGDVVEVRKTKKQKMDPLMMLRKAIGRPAYDMLRVFD</sequence>
<reference evidence="2 3" key="1">
    <citation type="submission" date="2023-08" db="EMBL/GenBank/DDBJ databases">
        <title>Black Yeasts Isolated from many extreme environments.</title>
        <authorList>
            <person name="Coleine C."/>
            <person name="Stajich J.E."/>
            <person name="Selbmann L."/>
        </authorList>
    </citation>
    <scope>NUCLEOTIDE SEQUENCE [LARGE SCALE GENOMIC DNA]</scope>
    <source>
        <strain evidence="2 3">CCFEE 536</strain>
    </source>
</reference>
<feature type="domain" description="DUF7788" evidence="1">
    <location>
        <begin position="1"/>
        <end position="65"/>
    </location>
</feature>
<evidence type="ECO:0000259" key="1">
    <source>
        <dbReference type="Pfam" id="PF25043"/>
    </source>
</evidence>
<comment type="caution">
    <text evidence="2">The sequence shown here is derived from an EMBL/GenBank/DDBJ whole genome shotgun (WGS) entry which is preliminary data.</text>
</comment>
<accession>A0ABR0LVB4</accession>
<dbReference type="InterPro" id="IPR056690">
    <property type="entry name" value="DUF7788"/>
</dbReference>
<dbReference type="Proteomes" id="UP001357485">
    <property type="component" value="Unassembled WGS sequence"/>
</dbReference>
<evidence type="ECO:0000313" key="3">
    <source>
        <dbReference type="Proteomes" id="UP001357485"/>
    </source>
</evidence>
<keyword evidence="3" id="KW-1185">Reference proteome</keyword>
<gene>
    <name evidence="2" type="ORF">LTR16_007601</name>
</gene>
<dbReference type="Pfam" id="PF25043">
    <property type="entry name" value="DUF7788"/>
    <property type="match status" value="1"/>
</dbReference>
<feature type="non-terminal residue" evidence="2">
    <location>
        <position position="1"/>
    </location>
</feature>
<protein>
    <recommendedName>
        <fullName evidence="1">DUF7788 domain-containing protein</fullName>
    </recommendedName>
</protein>
<evidence type="ECO:0000313" key="2">
    <source>
        <dbReference type="EMBL" id="KAK5244431.1"/>
    </source>
</evidence>